<reference evidence="2 3" key="1">
    <citation type="submission" date="2021-12" db="EMBL/GenBank/DDBJ databases">
        <title>Discovery of the Pendulisporaceae a myxobacterial family with distinct sporulation behavior and unique specialized metabolism.</title>
        <authorList>
            <person name="Garcia R."/>
            <person name="Popoff A."/>
            <person name="Bader C.D."/>
            <person name="Loehr J."/>
            <person name="Walesch S."/>
            <person name="Walt C."/>
            <person name="Boldt J."/>
            <person name="Bunk B."/>
            <person name="Haeckl F.J.F.P.J."/>
            <person name="Gunesch A.P."/>
            <person name="Birkelbach J."/>
            <person name="Nuebel U."/>
            <person name="Pietschmann T."/>
            <person name="Bach T."/>
            <person name="Mueller R."/>
        </authorList>
    </citation>
    <scope>NUCLEOTIDE SEQUENCE [LARGE SCALE GENOMIC DNA]</scope>
    <source>
        <strain evidence="2 3">MSr11954</strain>
    </source>
</reference>
<dbReference type="CDD" id="cd05256">
    <property type="entry name" value="UDP_AE_SDR_e"/>
    <property type="match status" value="1"/>
</dbReference>
<dbReference type="RefSeq" id="WP_394823628.1">
    <property type="nucleotide sequence ID" value="NZ_CP089984.1"/>
</dbReference>
<name>A0ABZ2LTC4_9BACT</name>
<dbReference type="Proteomes" id="UP001370348">
    <property type="component" value="Chromosome"/>
</dbReference>
<accession>A0ABZ2LTC4</accession>
<dbReference type="PRINTS" id="PR01713">
    <property type="entry name" value="NUCEPIMERASE"/>
</dbReference>
<dbReference type="Pfam" id="PF01370">
    <property type="entry name" value="Epimerase"/>
    <property type="match status" value="1"/>
</dbReference>
<dbReference type="PANTHER" id="PTHR43245">
    <property type="entry name" value="BIFUNCTIONAL POLYMYXIN RESISTANCE PROTEIN ARNA"/>
    <property type="match status" value="1"/>
</dbReference>
<proteinExistence type="predicted"/>
<organism evidence="2 3">
    <name type="scientific">Pendulispora albinea</name>
    <dbReference type="NCBI Taxonomy" id="2741071"/>
    <lineage>
        <taxon>Bacteria</taxon>
        <taxon>Pseudomonadati</taxon>
        <taxon>Myxococcota</taxon>
        <taxon>Myxococcia</taxon>
        <taxon>Myxococcales</taxon>
        <taxon>Sorangiineae</taxon>
        <taxon>Pendulisporaceae</taxon>
        <taxon>Pendulispora</taxon>
    </lineage>
</organism>
<evidence type="ECO:0000313" key="2">
    <source>
        <dbReference type="EMBL" id="WXB14012.1"/>
    </source>
</evidence>
<dbReference type="Gene3D" id="3.40.50.720">
    <property type="entry name" value="NAD(P)-binding Rossmann-like Domain"/>
    <property type="match status" value="1"/>
</dbReference>
<dbReference type="InterPro" id="IPR001509">
    <property type="entry name" value="Epimerase_deHydtase"/>
</dbReference>
<dbReference type="EMBL" id="CP089984">
    <property type="protein sequence ID" value="WXB14012.1"/>
    <property type="molecule type" value="Genomic_DNA"/>
</dbReference>
<protein>
    <submittedName>
        <fullName evidence="2">SDR family oxidoreductase</fullName>
    </submittedName>
</protein>
<dbReference type="Gene3D" id="3.90.25.10">
    <property type="entry name" value="UDP-galactose 4-epimerase, domain 1"/>
    <property type="match status" value="1"/>
</dbReference>
<feature type="domain" description="NAD-dependent epimerase/dehydratase" evidence="1">
    <location>
        <begin position="3"/>
        <end position="240"/>
    </location>
</feature>
<dbReference type="SUPFAM" id="SSF51735">
    <property type="entry name" value="NAD(P)-binding Rossmann-fold domains"/>
    <property type="match status" value="1"/>
</dbReference>
<sequence length="317" mass="34400">MIALVTGGAGFIGSHIAEHLVAAGHRVRVFDNFSAGKRANLSGIAGGQLEVIEADVRDAPRLEYHMAGCDVVFHQAAVVSVPYSVEHPQETHDVNLQGTMNVLFAAKRQGVKRIVFAGSAAVYGEDPELPKRETMRESPISPYGVEKLASELYLRTYEKLHGVESVTLRYFNVFGPRQDPRSPYSGVISILVDRALRNEAPTLFGDGNQSRDFVFVRDVVQANLLAATVPGVSGRVYNVGGGRRTTLNELVAMLGRVVGRTITPHHGPPRAGDIRDSLADIGRARTELGYEPRVTVEEGLAELVAHVQSTRETEGKP</sequence>
<keyword evidence="3" id="KW-1185">Reference proteome</keyword>
<evidence type="ECO:0000313" key="3">
    <source>
        <dbReference type="Proteomes" id="UP001370348"/>
    </source>
</evidence>
<dbReference type="InterPro" id="IPR050177">
    <property type="entry name" value="Lipid_A_modif_metabolic_enz"/>
</dbReference>
<dbReference type="PANTHER" id="PTHR43245:SF13">
    <property type="entry name" value="UDP-D-APIOSE_UDP-D-XYLOSE SYNTHASE 2"/>
    <property type="match status" value="1"/>
</dbReference>
<dbReference type="InterPro" id="IPR036291">
    <property type="entry name" value="NAD(P)-bd_dom_sf"/>
</dbReference>
<evidence type="ECO:0000259" key="1">
    <source>
        <dbReference type="Pfam" id="PF01370"/>
    </source>
</evidence>
<gene>
    <name evidence="2" type="ORF">LZC94_40055</name>
</gene>